<evidence type="ECO:0000256" key="3">
    <source>
        <dbReference type="ARBA" id="ARBA00022679"/>
    </source>
</evidence>
<reference evidence="10 11" key="1">
    <citation type="journal article" date="2020" name="G3 (Bethesda)">
        <title>Draft Genome of the Common Snapping Turtle, Chelydra serpentina, a Model for Phenotypic Plasticity in Reptiles.</title>
        <authorList>
            <person name="Das D."/>
            <person name="Singh S.K."/>
            <person name="Bierstedt J."/>
            <person name="Erickson A."/>
            <person name="Galli G.L.J."/>
            <person name="Crossley D.A. 2nd"/>
            <person name="Rhen T."/>
        </authorList>
    </citation>
    <scope>NUCLEOTIDE SEQUENCE [LARGE SCALE GENOMIC DNA]</scope>
    <source>
        <strain evidence="10">KW</strain>
    </source>
</reference>
<dbReference type="Gene3D" id="3.30.200.20">
    <property type="entry name" value="Phosphorylase Kinase, domain 1"/>
    <property type="match status" value="1"/>
</dbReference>
<keyword evidence="3" id="KW-0808">Transferase</keyword>
<keyword evidence="4" id="KW-0547">Nucleotide-binding</keyword>
<evidence type="ECO:0000313" key="11">
    <source>
        <dbReference type="Proteomes" id="UP000765507"/>
    </source>
</evidence>
<keyword evidence="6" id="KW-0067">ATP-binding</keyword>
<keyword evidence="2" id="KW-0723">Serine/threonine-protein kinase</keyword>
<dbReference type="Pfam" id="PF00069">
    <property type="entry name" value="Pkinase"/>
    <property type="match status" value="1"/>
</dbReference>
<evidence type="ECO:0000256" key="6">
    <source>
        <dbReference type="ARBA" id="ARBA00022840"/>
    </source>
</evidence>
<organism evidence="10 11">
    <name type="scientific">Chelydra serpentina</name>
    <name type="common">Snapping turtle</name>
    <name type="synonym">Testudo serpentina</name>
    <dbReference type="NCBI Taxonomy" id="8475"/>
    <lineage>
        <taxon>Eukaryota</taxon>
        <taxon>Metazoa</taxon>
        <taxon>Chordata</taxon>
        <taxon>Craniata</taxon>
        <taxon>Vertebrata</taxon>
        <taxon>Euteleostomi</taxon>
        <taxon>Archelosauria</taxon>
        <taxon>Testudinata</taxon>
        <taxon>Testudines</taxon>
        <taxon>Cryptodira</taxon>
        <taxon>Durocryptodira</taxon>
        <taxon>Americhelydia</taxon>
        <taxon>Chelydroidea</taxon>
        <taxon>Chelydridae</taxon>
        <taxon>Chelydra</taxon>
    </lineage>
</organism>
<protein>
    <recommendedName>
        <fullName evidence="1">non-specific serine/threonine protein kinase</fullName>
        <ecNumber evidence="1">2.7.11.1</ecNumber>
    </recommendedName>
</protein>
<dbReference type="CDD" id="cd13986">
    <property type="entry name" value="STKc_16"/>
    <property type="match status" value="1"/>
</dbReference>
<evidence type="ECO:0000256" key="4">
    <source>
        <dbReference type="ARBA" id="ARBA00022741"/>
    </source>
</evidence>
<dbReference type="PANTHER" id="PTHR45998">
    <property type="entry name" value="SERINE/THREONINE-PROTEIN KINASE 16"/>
    <property type="match status" value="1"/>
</dbReference>
<evidence type="ECO:0000313" key="10">
    <source>
        <dbReference type="EMBL" id="KAG6930249.1"/>
    </source>
</evidence>
<dbReference type="SMART" id="SM00220">
    <property type="entry name" value="S_TKc"/>
    <property type="match status" value="1"/>
</dbReference>
<evidence type="ECO:0000256" key="5">
    <source>
        <dbReference type="ARBA" id="ARBA00022777"/>
    </source>
</evidence>
<evidence type="ECO:0000259" key="9">
    <source>
        <dbReference type="PROSITE" id="PS50011"/>
    </source>
</evidence>
<dbReference type="GO" id="GO:0005794">
    <property type="term" value="C:Golgi apparatus"/>
    <property type="evidence" value="ECO:0007669"/>
    <property type="project" value="TreeGrafter"/>
</dbReference>
<keyword evidence="5 10" id="KW-0418">Kinase</keyword>
<comment type="catalytic activity">
    <reaction evidence="7">
        <text>L-threonyl-[protein] + ATP = O-phospho-L-threonyl-[protein] + ADP + H(+)</text>
        <dbReference type="Rhea" id="RHEA:46608"/>
        <dbReference type="Rhea" id="RHEA-COMP:11060"/>
        <dbReference type="Rhea" id="RHEA-COMP:11605"/>
        <dbReference type="ChEBI" id="CHEBI:15378"/>
        <dbReference type="ChEBI" id="CHEBI:30013"/>
        <dbReference type="ChEBI" id="CHEBI:30616"/>
        <dbReference type="ChEBI" id="CHEBI:61977"/>
        <dbReference type="ChEBI" id="CHEBI:456216"/>
        <dbReference type="EC" id="2.7.11.1"/>
    </reaction>
</comment>
<dbReference type="SUPFAM" id="SSF56112">
    <property type="entry name" value="Protein kinase-like (PK-like)"/>
    <property type="match status" value="1"/>
</dbReference>
<evidence type="ECO:0000256" key="7">
    <source>
        <dbReference type="ARBA" id="ARBA00047899"/>
    </source>
</evidence>
<dbReference type="PANTHER" id="PTHR45998:SF2">
    <property type="entry name" value="SERINE_THREONINE-PROTEIN KINASE 16"/>
    <property type="match status" value="1"/>
</dbReference>
<evidence type="ECO:0000256" key="1">
    <source>
        <dbReference type="ARBA" id="ARBA00012513"/>
    </source>
</evidence>
<keyword evidence="11" id="KW-1185">Reference proteome</keyword>
<feature type="non-terminal residue" evidence="10">
    <location>
        <position position="1"/>
    </location>
</feature>
<evidence type="ECO:0000256" key="2">
    <source>
        <dbReference type="ARBA" id="ARBA00022527"/>
    </source>
</evidence>
<dbReference type="EMBL" id="JAHGAV010000155">
    <property type="protein sequence ID" value="KAG6930249.1"/>
    <property type="molecule type" value="Genomic_DNA"/>
</dbReference>
<dbReference type="InterPro" id="IPR000719">
    <property type="entry name" value="Prot_kinase_dom"/>
</dbReference>
<dbReference type="PROSITE" id="PS50011">
    <property type="entry name" value="PROTEIN_KINASE_DOM"/>
    <property type="match status" value="1"/>
</dbReference>
<name>A0A8T1SMS3_CHESE</name>
<dbReference type="InterPro" id="IPR011009">
    <property type="entry name" value="Kinase-like_dom_sf"/>
</dbReference>
<dbReference type="GO" id="GO:0005524">
    <property type="term" value="F:ATP binding"/>
    <property type="evidence" value="ECO:0007669"/>
    <property type="project" value="UniProtKB-KW"/>
</dbReference>
<dbReference type="Gene3D" id="1.10.510.10">
    <property type="entry name" value="Transferase(Phosphotransferase) domain 1"/>
    <property type="match status" value="1"/>
</dbReference>
<dbReference type="Proteomes" id="UP000765507">
    <property type="component" value="Unassembled WGS sequence"/>
</dbReference>
<dbReference type="PROSITE" id="PS00108">
    <property type="entry name" value="PROTEIN_KINASE_ST"/>
    <property type="match status" value="1"/>
</dbReference>
<dbReference type="AlphaFoldDB" id="A0A8T1SMS3"/>
<accession>A0A8T1SMS3</accession>
<dbReference type="EC" id="2.7.11.1" evidence="1"/>
<dbReference type="InterPro" id="IPR052239">
    <property type="entry name" value="Ser/Thr-specific_kinases"/>
</dbReference>
<proteinExistence type="predicted"/>
<comment type="caution">
    <text evidence="10">The sequence shown here is derived from an EMBL/GenBank/DDBJ whole genome shotgun (WGS) entry which is preliminary data.</text>
</comment>
<feature type="domain" description="Protein kinase" evidence="9">
    <location>
        <begin position="39"/>
        <end position="312"/>
    </location>
</feature>
<comment type="catalytic activity">
    <reaction evidence="8">
        <text>L-seryl-[protein] + ATP = O-phospho-L-seryl-[protein] + ADP + H(+)</text>
        <dbReference type="Rhea" id="RHEA:17989"/>
        <dbReference type="Rhea" id="RHEA-COMP:9863"/>
        <dbReference type="Rhea" id="RHEA-COMP:11604"/>
        <dbReference type="ChEBI" id="CHEBI:15378"/>
        <dbReference type="ChEBI" id="CHEBI:29999"/>
        <dbReference type="ChEBI" id="CHEBI:30616"/>
        <dbReference type="ChEBI" id="CHEBI:83421"/>
        <dbReference type="ChEBI" id="CHEBI:456216"/>
        <dbReference type="EC" id="2.7.11.1"/>
    </reaction>
</comment>
<gene>
    <name evidence="10" type="primary">STK16</name>
    <name evidence="10" type="ORF">G0U57_004203</name>
</gene>
<dbReference type="InterPro" id="IPR008271">
    <property type="entry name" value="Ser/Thr_kinase_AS"/>
</dbReference>
<sequence>PPPPPPHPQPPPAPGPGRAMGHALCACARGSLSIEGQRYLLLQRLGEGGFSYVDLVEGLQDGRFYALKRILCHDKEDCREALHEVEMHGLFEHPNILRLQAHCMVEKGPKHEAWLLLPFLRRGTLWSEVEALRDKGAFLAEERIVPLLLGICRGLQAIHAKGYAHRDLKPTNVLLDDEEQPVLMDLGSMNQARIEVKGSREAMALQDWAAQRCTISYRAPELFTVESHCVIDERTDIWSLGCVLYCMMFGEGPYDLIFQKGDSVALAVQNQLRVPPSARYSAALERLLSSMMAVNPQERPHVSHILDQLEGLQPAPSGQDTTQI</sequence>
<dbReference type="FunFam" id="1.10.510.10:FF:000396">
    <property type="entry name" value="Serine/threonine-protein kinase 16"/>
    <property type="match status" value="1"/>
</dbReference>
<dbReference type="OrthoDB" id="248923at2759"/>
<evidence type="ECO:0000256" key="8">
    <source>
        <dbReference type="ARBA" id="ARBA00048679"/>
    </source>
</evidence>
<dbReference type="GO" id="GO:0004674">
    <property type="term" value="F:protein serine/threonine kinase activity"/>
    <property type="evidence" value="ECO:0007669"/>
    <property type="project" value="UniProtKB-KW"/>
</dbReference>